<protein>
    <submittedName>
        <fullName evidence="2">Putative secreted protein</fullName>
    </submittedName>
</protein>
<keyword evidence="1" id="KW-0732">Signal</keyword>
<dbReference type="AlphaFoldDB" id="A0A2M4D648"/>
<evidence type="ECO:0000313" key="2">
    <source>
        <dbReference type="EMBL" id="MBW73062.1"/>
    </source>
</evidence>
<name>A0A2M4D648_ANODA</name>
<feature type="signal peptide" evidence="1">
    <location>
        <begin position="1"/>
        <end position="15"/>
    </location>
</feature>
<sequence length="122" mass="13287">MTVWLLAMFSGLNNATQNRATRPPAGWCLMRAVLGSTATVVVSSSSLVTFGGNIKQLPCMMATTACWAALRTFGLVCVVKASTESKNLCVKGSFHWAYSWARSNTDKQPIRLRTIVWLSVSV</sequence>
<accession>A0A2M4D648</accession>
<feature type="chain" id="PRO_5014630340" evidence="1">
    <location>
        <begin position="16"/>
        <end position="122"/>
    </location>
</feature>
<organism evidence="2">
    <name type="scientific">Anopheles darlingi</name>
    <name type="common">Mosquito</name>
    <dbReference type="NCBI Taxonomy" id="43151"/>
    <lineage>
        <taxon>Eukaryota</taxon>
        <taxon>Metazoa</taxon>
        <taxon>Ecdysozoa</taxon>
        <taxon>Arthropoda</taxon>
        <taxon>Hexapoda</taxon>
        <taxon>Insecta</taxon>
        <taxon>Pterygota</taxon>
        <taxon>Neoptera</taxon>
        <taxon>Endopterygota</taxon>
        <taxon>Diptera</taxon>
        <taxon>Nematocera</taxon>
        <taxon>Culicoidea</taxon>
        <taxon>Culicidae</taxon>
        <taxon>Anophelinae</taxon>
        <taxon>Anopheles</taxon>
    </lineage>
</organism>
<proteinExistence type="predicted"/>
<reference evidence="2" key="1">
    <citation type="submission" date="2018-01" db="EMBL/GenBank/DDBJ databases">
        <title>An insight into the sialome of Amazonian anophelines.</title>
        <authorList>
            <person name="Ribeiro J.M."/>
            <person name="Scarpassa V."/>
            <person name="Calvo E."/>
        </authorList>
    </citation>
    <scope>NUCLEOTIDE SEQUENCE</scope>
</reference>
<evidence type="ECO:0000256" key="1">
    <source>
        <dbReference type="SAM" id="SignalP"/>
    </source>
</evidence>
<dbReference type="EMBL" id="GGFL01008884">
    <property type="protein sequence ID" value="MBW73062.1"/>
    <property type="molecule type" value="Transcribed_RNA"/>
</dbReference>